<dbReference type="OrthoDB" id="5376590at2759"/>
<evidence type="ECO:0000313" key="8">
    <source>
        <dbReference type="Proteomes" id="UP000241546"/>
    </source>
</evidence>
<evidence type="ECO:0000256" key="5">
    <source>
        <dbReference type="ARBA" id="ARBA00023002"/>
    </source>
</evidence>
<dbReference type="GO" id="GO:0003955">
    <property type="term" value="F:NAD(P)H dehydrogenase (quinone) activity"/>
    <property type="evidence" value="ECO:0007669"/>
    <property type="project" value="TreeGrafter"/>
</dbReference>
<organism evidence="7 8">
    <name type="scientific">Trichoderma citrinoviride</name>
    <dbReference type="NCBI Taxonomy" id="58853"/>
    <lineage>
        <taxon>Eukaryota</taxon>
        <taxon>Fungi</taxon>
        <taxon>Dikarya</taxon>
        <taxon>Ascomycota</taxon>
        <taxon>Pezizomycotina</taxon>
        <taxon>Sordariomycetes</taxon>
        <taxon>Hypocreomycetidae</taxon>
        <taxon>Hypocreales</taxon>
        <taxon>Hypocreaceae</taxon>
        <taxon>Trichoderma</taxon>
    </lineage>
</organism>
<dbReference type="GO" id="GO:0019646">
    <property type="term" value="P:aerobic electron transport chain"/>
    <property type="evidence" value="ECO:0007669"/>
    <property type="project" value="TreeGrafter"/>
</dbReference>
<dbReference type="AlphaFoldDB" id="A0A2T4BJ31"/>
<protein>
    <submittedName>
        <fullName evidence="7">FAD/NAD(P)-binding domain-containing protein</fullName>
    </submittedName>
</protein>
<dbReference type="PRINTS" id="PR00368">
    <property type="entry name" value="FADPNR"/>
</dbReference>
<evidence type="ECO:0000313" key="7">
    <source>
        <dbReference type="EMBL" id="PTB69259.1"/>
    </source>
</evidence>
<keyword evidence="4" id="KW-0274">FAD</keyword>
<dbReference type="Pfam" id="PF07992">
    <property type="entry name" value="Pyr_redox_2"/>
    <property type="match status" value="1"/>
</dbReference>
<dbReference type="PANTHER" id="PTHR42913:SF3">
    <property type="entry name" value="64 KDA MITOCHONDRIAL NADH DEHYDROGENASE (EUROFUNG)"/>
    <property type="match status" value="1"/>
</dbReference>
<feature type="domain" description="FAD/NAD(P)-binding" evidence="6">
    <location>
        <begin position="4"/>
        <end position="315"/>
    </location>
</feature>
<dbReference type="InterPro" id="IPR023753">
    <property type="entry name" value="FAD/NAD-binding_dom"/>
</dbReference>
<accession>A0A2T4BJ31</accession>
<dbReference type="Proteomes" id="UP000241546">
    <property type="component" value="Unassembled WGS sequence"/>
</dbReference>
<comment type="cofactor">
    <cofactor evidence="1">
        <name>FAD</name>
        <dbReference type="ChEBI" id="CHEBI:57692"/>
    </cofactor>
</comment>
<dbReference type="Gene3D" id="3.50.50.100">
    <property type="match status" value="1"/>
</dbReference>
<comment type="similarity">
    <text evidence="2">Belongs to the NADH dehydrogenase family.</text>
</comment>
<dbReference type="GeneID" id="36601989"/>
<gene>
    <name evidence="7" type="ORF">BBK36DRAFT_1155849</name>
</gene>
<keyword evidence="5" id="KW-0560">Oxidoreductase</keyword>
<evidence type="ECO:0000256" key="3">
    <source>
        <dbReference type="ARBA" id="ARBA00022630"/>
    </source>
</evidence>
<dbReference type="SUPFAM" id="SSF51905">
    <property type="entry name" value="FAD/NAD(P)-binding domain"/>
    <property type="match status" value="1"/>
</dbReference>
<dbReference type="EMBL" id="KZ680208">
    <property type="protein sequence ID" value="PTB69259.1"/>
    <property type="molecule type" value="Genomic_DNA"/>
</dbReference>
<name>A0A2T4BJ31_9HYPO</name>
<reference evidence="8" key="1">
    <citation type="submission" date="2016-07" db="EMBL/GenBank/DDBJ databases">
        <title>Multiple horizontal gene transfer events from other fungi enriched the ability of initially mycotrophic Trichoderma (Ascomycota) to feed on dead plant biomass.</title>
        <authorList>
            <consortium name="DOE Joint Genome Institute"/>
            <person name="Atanasova L."/>
            <person name="Chenthamara K."/>
            <person name="Zhang J."/>
            <person name="Grujic M."/>
            <person name="Henrissat B."/>
            <person name="Kuo A."/>
            <person name="Aerts A."/>
            <person name="Salamov A."/>
            <person name="Lipzen A."/>
            <person name="Labutti K."/>
            <person name="Barry K."/>
            <person name="Miao Y."/>
            <person name="Rahimi M.J."/>
            <person name="Shen Q."/>
            <person name="Grigoriev I.V."/>
            <person name="Kubicek C.P."/>
            <person name="Druzhinina I.S."/>
        </authorList>
    </citation>
    <scope>NUCLEOTIDE SEQUENCE [LARGE SCALE GENOMIC DNA]</scope>
    <source>
        <strain evidence="8">TUCIM 6016</strain>
    </source>
</reference>
<proteinExistence type="inferred from homology"/>
<dbReference type="InterPro" id="IPR036188">
    <property type="entry name" value="FAD/NAD-bd_sf"/>
</dbReference>
<dbReference type="PRINTS" id="PR00411">
    <property type="entry name" value="PNDRDTASEI"/>
</dbReference>
<keyword evidence="3" id="KW-0285">Flavoprotein</keyword>
<dbReference type="PANTHER" id="PTHR42913">
    <property type="entry name" value="APOPTOSIS-INDUCING FACTOR 1"/>
    <property type="match status" value="1"/>
</dbReference>
<evidence type="ECO:0000259" key="6">
    <source>
        <dbReference type="Pfam" id="PF07992"/>
    </source>
</evidence>
<dbReference type="InterPro" id="IPR051169">
    <property type="entry name" value="NADH-Q_oxidoreductase"/>
</dbReference>
<dbReference type="RefSeq" id="XP_024752579.1">
    <property type="nucleotide sequence ID" value="XM_024893871.1"/>
</dbReference>
<evidence type="ECO:0000256" key="2">
    <source>
        <dbReference type="ARBA" id="ARBA00005272"/>
    </source>
</evidence>
<evidence type="ECO:0000256" key="1">
    <source>
        <dbReference type="ARBA" id="ARBA00001974"/>
    </source>
</evidence>
<evidence type="ECO:0000256" key="4">
    <source>
        <dbReference type="ARBA" id="ARBA00022827"/>
    </source>
</evidence>
<keyword evidence="8" id="KW-1185">Reference proteome</keyword>
<sequence>MAQRIVIVGSGFSGLYSALAARRLIEQHKDQQGSGFEVVMVAPEPKLVTRPRLYEANAAGMAAPLSELLNATGVGFKRGIVDVIRTADKQVEVVEPTGERTNLSYDRLVLAAGSRLVKPNIPGLREHAFNIDTIAEAADLEAHLKRLKALPSSPARNTVVVCGGGFTGIELATELPRRLRAILGMTEKVKVVVVEKADVIGPDLGEGPRPVIAQALTDLEVETKLGDGVASIDKGGVVTASGARIDAMTVVWTAGVEATPLTKQIPGDKDKQGRLMVDSDLRVPSTPDVFATGDAACAQTDHEGNHTLMSCQHAIPLGRSAGHNAAADLLGIQRQPYTQPSYGTCLDLGGWGAVVCLGWDRQVFKSGGPAKEIKGWINSCVIYPPKAIAEEAFAAADPALNTVSVL</sequence>